<reference evidence="2 3" key="1">
    <citation type="submission" date="2019-08" db="EMBL/GenBank/DDBJ databases">
        <title>Draft genome sequences of two oriental melons (Cucumis melo L. var makuwa).</title>
        <authorList>
            <person name="Kwon S.-Y."/>
        </authorList>
    </citation>
    <scope>NUCLEOTIDE SEQUENCE [LARGE SCALE GENOMIC DNA]</scope>
    <source>
        <strain evidence="3">cv. Chang Bougi</strain>
        <tissue evidence="2">Leaf</tissue>
    </source>
</reference>
<protein>
    <recommendedName>
        <fullName evidence="4">Flocculation protein FLO11-like</fullName>
    </recommendedName>
</protein>
<evidence type="ECO:0000256" key="1">
    <source>
        <dbReference type="SAM" id="MobiDB-lite"/>
    </source>
</evidence>
<sequence length="418" mass="45539">MDSPSSNVGLSVRGHCIKSIPRHHPYRRIRCVKEIGDKTHPKSSPQQPVTAASALSFNSRLATQSSHMSTSIPQTTPFSRPTLSSPALRTTTSIETVQVASNSSNEEDNVVPSRLFHRKHVSSPRPSTMPTPSMAPLNRRRHIEYAIPNDNALNNSIVSTDAFPPLHIPPPTTAFALSVSPTTTLASTHLHQPSGDSNGPSVPQMPRRLSTKDNVHKWKYVLHRRMADEWNVSTKHQSYTLVIELNKVADLMKTIENPSEGQLPAACLSMKYAILHKIEIANWIPSTHASTVSTALGHFIYLVGTRARLNVDAPGHTLKTLTLSPRLFQGGHVPDLPSEFCPTPTSGSVPFFFAALVSSDGLPLPYNTTVRLLQVLTEESQATTNTLCDLSAQKNAVESVLRDLLRLLPSSSTAGSSS</sequence>
<evidence type="ECO:0000313" key="2">
    <source>
        <dbReference type="EMBL" id="TYK16335.1"/>
    </source>
</evidence>
<evidence type="ECO:0000313" key="3">
    <source>
        <dbReference type="Proteomes" id="UP000321947"/>
    </source>
</evidence>
<name>A0A5D3CXX5_CUCMM</name>
<evidence type="ECO:0008006" key="4">
    <source>
        <dbReference type="Google" id="ProtNLM"/>
    </source>
</evidence>
<dbReference type="AlphaFoldDB" id="A0A5D3CXX5"/>
<dbReference type="Proteomes" id="UP000321947">
    <property type="component" value="Unassembled WGS sequence"/>
</dbReference>
<dbReference type="EMBL" id="SSTD01008307">
    <property type="protein sequence ID" value="TYK16335.1"/>
    <property type="molecule type" value="Genomic_DNA"/>
</dbReference>
<gene>
    <name evidence="2" type="ORF">E5676_scaffold21G001170</name>
</gene>
<comment type="caution">
    <text evidence="2">The sequence shown here is derived from an EMBL/GenBank/DDBJ whole genome shotgun (WGS) entry which is preliminary data.</text>
</comment>
<organism evidence="2 3">
    <name type="scientific">Cucumis melo var. makuwa</name>
    <name type="common">Oriental melon</name>
    <dbReference type="NCBI Taxonomy" id="1194695"/>
    <lineage>
        <taxon>Eukaryota</taxon>
        <taxon>Viridiplantae</taxon>
        <taxon>Streptophyta</taxon>
        <taxon>Embryophyta</taxon>
        <taxon>Tracheophyta</taxon>
        <taxon>Spermatophyta</taxon>
        <taxon>Magnoliopsida</taxon>
        <taxon>eudicotyledons</taxon>
        <taxon>Gunneridae</taxon>
        <taxon>Pentapetalae</taxon>
        <taxon>rosids</taxon>
        <taxon>fabids</taxon>
        <taxon>Cucurbitales</taxon>
        <taxon>Cucurbitaceae</taxon>
        <taxon>Benincaseae</taxon>
        <taxon>Cucumis</taxon>
    </lineage>
</organism>
<feature type="region of interest" description="Disordered" evidence="1">
    <location>
        <begin position="186"/>
        <end position="208"/>
    </location>
</feature>
<accession>A0A5D3CXX5</accession>
<proteinExistence type="predicted"/>
<feature type="region of interest" description="Disordered" evidence="1">
    <location>
        <begin position="61"/>
        <end position="85"/>
    </location>
</feature>
<feature type="compositionally biased region" description="Polar residues" evidence="1">
    <location>
        <begin position="186"/>
        <end position="201"/>
    </location>
</feature>